<dbReference type="InterPro" id="IPR036890">
    <property type="entry name" value="HATPase_C_sf"/>
</dbReference>
<keyword evidence="6" id="KW-1133">Transmembrane helix</keyword>
<dbReference type="RefSeq" id="WP_148638461.1">
    <property type="nucleotide sequence ID" value="NZ_JAEMEF010000008.1"/>
</dbReference>
<accession>A0ABS1WM84</accession>
<proteinExistence type="predicted"/>
<reference evidence="8 9" key="1">
    <citation type="submission" date="2020-12" db="EMBL/GenBank/DDBJ databases">
        <title>Olleya sediminilitoris sp. nov., isolated from a tidal flat.</title>
        <authorList>
            <person name="Park S."/>
            <person name="Yoon J.-H."/>
        </authorList>
    </citation>
    <scope>NUCLEOTIDE SEQUENCE [LARGE SCALE GENOMIC DNA]</scope>
    <source>
        <strain evidence="8 9">YSTF-M6</strain>
    </source>
</reference>
<gene>
    <name evidence="8" type="ORF">JAO71_10500</name>
</gene>
<name>A0ABS1WM84_9FLAO</name>
<evidence type="ECO:0000256" key="5">
    <source>
        <dbReference type="ARBA" id="ARBA00023012"/>
    </source>
</evidence>
<dbReference type="Gene3D" id="1.20.5.1930">
    <property type="match status" value="1"/>
</dbReference>
<dbReference type="SMART" id="SM00028">
    <property type="entry name" value="TPR"/>
    <property type="match status" value="4"/>
</dbReference>
<dbReference type="EMBL" id="JAEMEF010000008">
    <property type="protein sequence ID" value="MBL7560230.1"/>
    <property type="molecule type" value="Genomic_DNA"/>
</dbReference>
<comment type="catalytic activity">
    <reaction evidence="1">
        <text>ATP + protein L-histidine = ADP + protein N-phospho-L-histidine.</text>
        <dbReference type="EC" id="2.7.13.3"/>
    </reaction>
</comment>
<feature type="domain" description="Histidine kinase" evidence="7">
    <location>
        <begin position="560"/>
        <end position="647"/>
    </location>
</feature>
<evidence type="ECO:0000256" key="1">
    <source>
        <dbReference type="ARBA" id="ARBA00000085"/>
    </source>
</evidence>
<dbReference type="PANTHER" id="PTHR24421">
    <property type="entry name" value="NITRATE/NITRITE SENSOR PROTEIN NARX-RELATED"/>
    <property type="match status" value="1"/>
</dbReference>
<dbReference type="InterPro" id="IPR005467">
    <property type="entry name" value="His_kinase_dom"/>
</dbReference>
<evidence type="ECO:0000313" key="9">
    <source>
        <dbReference type="Proteomes" id="UP000605013"/>
    </source>
</evidence>
<evidence type="ECO:0000256" key="3">
    <source>
        <dbReference type="ARBA" id="ARBA00022679"/>
    </source>
</evidence>
<protein>
    <recommendedName>
        <fullName evidence="2">histidine kinase</fullName>
        <ecNumber evidence="2">2.7.13.3</ecNumber>
    </recommendedName>
</protein>
<dbReference type="SMART" id="SM00387">
    <property type="entry name" value="HATPase_c"/>
    <property type="match status" value="1"/>
</dbReference>
<evidence type="ECO:0000259" key="7">
    <source>
        <dbReference type="PROSITE" id="PS50109"/>
    </source>
</evidence>
<keyword evidence="9" id="KW-1185">Reference proteome</keyword>
<dbReference type="EC" id="2.7.13.3" evidence="2"/>
<dbReference type="PROSITE" id="PS50109">
    <property type="entry name" value="HIS_KIN"/>
    <property type="match status" value="1"/>
</dbReference>
<dbReference type="Gene3D" id="3.30.565.10">
    <property type="entry name" value="Histidine kinase-like ATPase, C-terminal domain"/>
    <property type="match status" value="1"/>
</dbReference>
<evidence type="ECO:0000313" key="8">
    <source>
        <dbReference type="EMBL" id="MBL7560230.1"/>
    </source>
</evidence>
<dbReference type="Proteomes" id="UP000605013">
    <property type="component" value="Unassembled WGS sequence"/>
</dbReference>
<organism evidence="8 9">
    <name type="scientific">Olleya sediminilitoris</name>
    <dbReference type="NCBI Taxonomy" id="2795739"/>
    <lineage>
        <taxon>Bacteria</taxon>
        <taxon>Pseudomonadati</taxon>
        <taxon>Bacteroidota</taxon>
        <taxon>Flavobacteriia</taxon>
        <taxon>Flavobacteriales</taxon>
        <taxon>Flavobacteriaceae</taxon>
    </lineage>
</organism>
<dbReference type="SUPFAM" id="SSF48452">
    <property type="entry name" value="TPR-like"/>
    <property type="match status" value="2"/>
</dbReference>
<keyword evidence="6" id="KW-0472">Membrane</keyword>
<dbReference type="InterPro" id="IPR019734">
    <property type="entry name" value="TPR_rpt"/>
</dbReference>
<evidence type="ECO:0000256" key="4">
    <source>
        <dbReference type="ARBA" id="ARBA00022777"/>
    </source>
</evidence>
<dbReference type="CDD" id="cd16917">
    <property type="entry name" value="HATPase_UhpB-NarQ-NarX-like"/>
    <property type="match status" value="1"/>
</dbReference>
<keyword evidence="6" id="KW-0812">Transmembrane</keyword>
<keyword evidence="5" id="KW-0902">Two-component regulatory system</keyword>
<dbReference type="PANTHER" id="PTHR24421:SF10">
    <property type="entry name" value="NITRATE_NITRITE SENSOR PROTEIN NARQ"/>
    <property type="match status" value="1"/>
</dbReference>
<keyword evidence="3" id="KW-0808">Transferase</keyword>
<dbReference type="SUPFAM" id="SSF55874">
    <property type="entry name" value="ATPase domain of HSP90 chaperone/DNA topoisomerase II/histidine kinase"/>
    <property type="match status" value="1"/>
</dbReference>
<dbReference type="InterPro" id="IPR003594">
    <property type="entry name" value="HATPase_dom"/>
</dbReference>
<comment type="caution">
    <text evidence="8">The sequence shown here is derived from an EMBL/GenBank/DDBJ whole genome shotgun (WGS) entry which is preliminary data.</text>
</comment>
<dbReference type="GO" id="GO:0016301">
    <property type="term" value="F:kinase activity"/>
    <property type="evidence" value="ECO:0007669"/>
    <property type="project" value="UniProtKB-KW"/>
</dbReference>
<keyword evidence="4 8" id="KW-0418">Kinase</keyword>
<feature type="transmembrane region" description="Helical" evidence="6">
    <location>
        <begin position="391"/>
        <end position="410"/>
    </location>
</feature>
<evidence type="ECO:0000256" key="6">
    <source>
        <dbReference type="SAM" id="Phobius"/>
    </source>
</evidence>
<dbReference type="InterPro" id="IPR011990">
    <property type="entry name" value="TPR-like_helical_dom_sf"/>
</dbReference>
<evidence type="ECO:0000256" key="2">
    <source>
        <dbReference type="ARBA" id="ARBA00012438"/>
    </source>
</evidence>
<dbReference type="Pfam" id="PF02518">
    <property type="entry name" value="HATPase_c"/>
    <property type="match status" value="1"/>
</dbReference>
<dbReference type="Gene3D" id="1.25.40.10">
    <property type="entry name" value="Tetratricopeptide repeat domain"/>
    <property type="match status" value="2"/>
</dbReference>
<sequence>MSKNEGYSNIERIKYAEKAVYLSIKLDVDSTLLNSNKNLSYLYIVNQKFEKLKNINFENLELAYEIDDTLSVANANYNLGYAYYGLQKIDSAYFYYFNAAKQYDKLKDYKLQAAVLLNMANLQEAERDYIGAQNNVIKAIELVKKLPINAYNLDTQWSLYNTIGIITGELHQYDNSIDFHKKAIKSINTTKARLYLSSDDIYYYKIYSNVNIASTYRKKGDYNLAIAKCKQIIKDTKLLNEDPTTYAYIVNELAYSRFLRGESNDNEIESLFRQSYSICNSVSDIDVKQTVSVNFAEYFKSRNILDSANHYANIGYKLGKELSNNKTILKALVLKSKIETGEASKQYLYEHIKLNDSLILAERANRNKFMRIDFETDEIKQENKQMSRERLWLLITSISLLVVLFFLYILKTQREKNKELQLERQQQEANEEIYNLMLSQQNKIDEAKSLEKNRISKDIHDGILGKLFGVRLSLDGLNISKTDAATKKRGYYISELKNIEEEIRKVSHELNSEFIHQAGFLDIITALVETQMTAYNINYRLDIQDDINWESLNNKIKIHLYRILQETMQNTYKHANATLVNISFKYEKNLLTLTVSDNGSGFDLNKSRKGIGLKNLDSRIKEINGKLKIESKINKGTTITINVIVSSH</sequence>
<dbReference type="InterPro" id="IPR050482">
    <property type="entry name" value="Sensor_HK_TwoCompSys"/>
</dbReference>